<dbReference type="RefSeq" id="WP_106958340.1">
    <property type="nucleotide sequence ID" value="NZ_PYHS01000001.1"/>
</dbReference>
<feature type="compositionally biased region" description="Low complexity" evidence="1">
    <location>
        <begin position="44"/>
        <end position="63"/>
    </location>
</feature>
<accession>A0A2T2ZDW8</accession>
<name>A0A2T2ZDW8_9NOCA</name>
<sequence length="73" mass="7450">MVTSELDVDGSLVLVAHVGVVYVKLGADVEYDDADELSRPPMVANATKPPTTTKTNSTAKTAPTAPPPDLGGG</sequence>
<feature type="region of interest" description="Disordered" evidence="1">
    <location>
        <begin position="33"/>
        <end position="73"/>
    </location>
</feature>
<feature type="compositionally biased region" description="Pro residues" evidence="1">
    <location>
        <begin position="64"/>
        <end position="73"/>
    </location>
</feature>
<evidence type="ECO:0000313" key="3">
    <source>
        <dbReference type="Proteomes" id="UP000241647"/>
    </source>
</evidence>
<dbReference type="Proteomes" id="UP000241647">
    <property type="component" value="Unassembled WGS sequence"/>
</dbReference>
<protein>
    <submittedName>
        <fullName evidence="2">Uncharacterized protein</fullName>
    </submittedName>
</protein>
<evidence type="ECO:0000313" key="2">
    <source>
        <dbReference type="EMBL" id="PSR65949.1"/>
    </source>
</evidence>
<proteinExistence type="predicted"/>
<evidence type="ECO:0000256" key="1">
    <source>
        <dbReference type="SAM" id="MobiDB-lite"/>
    </source>
</evidence>
<reference evidence="2 3" key="1">
    <citation type="submission" date="2018-02" db="EMBL/GenBank/DDBJ databases">
        <title>8 Nocardia nova and 1 Nocardia cyriacigeorgica strain used for evolution to TMP-SMX.</title>
        <authorList>
            <person name="Mehta H."/>
            <person name="Weng J."/>
            <person name="Shamoo Y."/>
        </authorList>
    </citation>
    <scope>NUCLEOTIDE SEQUENCE [LARGE SCALE GENOMIC DNA]</scope>
    <source>
        <strain evidence="2 3">ATCC 33727</strain>
    </source>
</reference>
<gene>
    <name evidence="2" type="ORF">C8259_00840</name>
</gene>
<comment type="caution">
    <text evidence="2">The sequence shown here is derived from an EMBL/GenBank/DDBJ whole genome shotgun (WGS) entry which is preliminary data.</text>
</comment>
<dbReference type="EMBL" id="PYHS01000001">
    <property type="protein sequence ID" value="PSR65949.1"/>
    <property type="molecule type" value="Genomic_DNA"/>
</dbReference>
<dbReference type="AlphaFoldDB" id="A0A2T2ZDW8"/>
<organism evidence="2 3">
    <name type="scientific">Nocardia nova</name>
    <dbReference type="NCBI Taxonomy" id="37330"/>
    <lineage>
        <taxon>Bacteria</taxon>
        <taxon>Bacillati</taxon>
        <taxon>Actinomycetota</taxon>
        <taxon>Actinomycetes</taxon>
        <taxon>Mycobacteriales</taxon>
        <taxon>Nocardiaceae</taxon>
        <taxon>Nocardia</taxon>
    </lineage>
</organism>